<feature type="transmembrane region" description="Helical" evidence="5">
    <location>
        <begin position="322"/>
        <end position="345"/>
    </location>
</feature>
<keyword evidence="4 5" id="KW-0472">Membrane</keyword>
<dbReference type="InterPro" id="IPR051679">
    <property type="entry name" value="DASS-Related_Transporters"/>
</dbReference>
<dbReference type="PANTHER" id="PTHR43652">
    <property type="entry name" value="BASIC AMINO ACID ANTIPORTER YFCC-RELATED"/>
    <property type="match status" value="1"/>
</dbReference>
<name>W4MG71_9BACT</name>
<evidence type="ECO:0000313" key="7">
    <source>
        <dbReference type="Proteomes" id="UP000019140"/>
    </source>
</evidence>
<dbReference type="Pfam" id="PF00939">
    <property type="entry name" value="Na_sulph_symp"/>
    <property type="match status" value="1"/>
</dbReference>
<feature type="transmembrane region" description="Helical" evidence="5">
    <location>
        <begin position="172"/>
        <end position="192"/>
    </location>
</feature>
<sequence>MARFFLHRCRGQRQTLYTQLLLAFPALTLVLPSATTRTGILIHVYAQALDLSGVRPDSHLSRAIMMALNSINRLASTILLTGGITPVVSASLIGQVSWSRWFVLMSVPYVVLLLVGALLIYGLYRRGFKGAPLTVPEIDAEPLSSAERRTIAIAVGASLLWLTDAWHQWHPALPALLAWICLLSPKIGVMSWREFEHEIGWSNFFVLASSLSLANTLIHSGAGAWLATRLMQQVPAMQHYPLLTVLGLLVVSTPIRLLIPNITGFLAIIIPLAMSIGATSGLNPIVCGLLVMIAGDAVLYYPAQSASSLVVHERGFLSAEEIFHFGIVMTVVAYLIVFAVALPYWTAVGEPLRLPPSM</sequence>
<feature type="transmembrane region" description="Helical" evidence="5">
    <location>
        <begin position="204"/>
        <end position="226"/>
    </location>
</feature>
<dbReference type="Proteomes" id="UP000019140">
    <property type="component" value="Unassembled WGS sequence"/>
</dbReference>
<protein>
    <submittedName>
        <fullName evidence="6">Uncharacterized protein</fullName>
    </submittedName>
</protein>
<dbReference type="PANTHER" id="PTHR43652:SF2">
    <property type="entry name" value="BASIC AMINO ACID ANTIPORTER YFCC-RELATED"/>
    <property type="match status" value="1"/>
</dbReference>
<dbReference type="EMBL" id="AZHX01000011">
    <property type="protein sequence ID" value="ETX09289.1"/>
    <property type="molecule type" value="Genomic_DNA"/>
</dbReference>
<keyword evidence="7" id="KW-1185">Reference proteome</keyword>
<gene>
    <name evidence="6" type="ORF">ETSY2_00305</name>
</gene>
<evidence type="ECO:0000256" key="4">
    <source>
        <dbReference type="ARBA" id="ARBA00023136"/>
    </source>
</evidence>
<keyword evidence="3 5" id="KW-1133">Transmembrane helix</keyword>
<comment type="subcellular location">
    <subcellularLocation>
        <location evidence="1">Membrane</location>
        <topology evidence="1">Multi-pass membrane protein</topology>
    </subcellularLocation>
</comment>
<evidence type="ECO:0000313" key="6">
    <source>
        <dbReference type="EMBL" id="ETX09289.1"/>
    </source>
</evidence>
<feature type="transmembrane region" description="Helical" evidence="5">
    <location>
        <begin position="74"/>
        <end position="94"/>
    </location>
</feature>
<feature type="transmembrane region" description="Helical" evidence="5">
    <location>
        <begin position="282"/>
        <end position="302"/>
    </location>
</feature>
<feature type="transmembrane region" description="Helical" evidence="5">
    <location>
        <begin position="101"/>
        <end position="124"/>
    </location>
</feature>
<dbReference type="GO" id="GO:0005886">
    <property type="term" value="C:plasma membrane"/>
    <property type="evidence" value="ECO:0007669"/>
    <property type="project" value="TreeGrafter"/>
</dbReference>
<dbReference type="AlphaFoldDB" id="W4MG71"/>
<proteinExistence type="predicted"/>
<organism evidence="6 7">
    <name type="scientific">Candidatus Entotheonella gemina</name>
    <dbReference type="NCBI Taxonomy" id="1429439"/>
    <lineage>
        <taxon>Bacteria</taxon>
        <taxon>Pseudomonadati</taxon>
        <taxon>Nitrospinota/Tectimicrobiota group</taxon>
        <taxon>Candidatus Tectimicrobiota</taxon>
        <taxon>Candidatus Entotheonellia</taxon>
        <taxon>Candidatus Entotheonellales</taxon>
        <taxon>Candidatus Entotheonellaceae</taxon>
        <taxon>Candidatus Entotheonella</taxon>
    </lineage>
</organism>
<dbReference type="GO" id="GO:0022857">
    <property type="term" value="F:transmembrane transporter activity"/>
    <property type="evidence" value="ECO:0007669"/>
    <property type="project" value="InterPro"/>
</dbReference>
<reference evidence="6 7" key="1">
    <citation type="journal article" date="2014" name="Nature">
        <title>An environmental bacterial taxon with a large and distinct metabolic repertoire.</title>
        <authorList>
            <person name="Wilson M.C."/>
            <person name="Mori T."/>
            <person name="Ruckert C."/>
            <person name="Uria A.R."/>
            <person name="Helf M.J."/>
            <person name="Takada K."/>
            <person name="Gernert C."/>
            <person name="Steffens U.A."/>
            <person name="Heycke N."/>
            <person name="Schmitt S."/>
            <person name="Rinke C."/>
            <person name="Helfrich E.J."/>
            <person name="Brachmann A.O."/>
            <person name="Gurgui C."/>
            <person name="Wakimoto T."/>
            <person name="Kracht M."/>
            <person name="Crusemann M."/>
            <person name="Hentschel U."/>
            <person name="Abe I."/>
            <person name="Matsunaga S."/>
            <person name="Kalinowski J."/>
            <person name="Takeyama H."/>
            <person name="Piel J."/>
        </authorList>
    </citation>
    <scope>NUCLEOTIDE SEQUENCE [LARGE SCALE GENOMIC DNA]</scope>
    <source>
        <strain evidence="7">TSY2</strain>
    </source>
</reference>
<evidence type="ECO:0000256" key="1">
    <source>
        <dbReference type="ARBA" id="ARBA00004141"/>
    </source>
</evidence>
<comment type="caution">
    <text evidence="6">The sequence shown here is derived from an EMBL/GenBank/DDBJ whole genome shotgun (WGS) entry which is preliminary data.</text>
</comment>
<dbReference type="InterPro" id="IPR001898">
    <property type="entry name" value="SLC13A/DASS"/>
</dbReference>
<dbReference type="HOGENOM" id="CLU_773132_0_0_7"/>
<evidence type="ECO:0000256" key="5">
    <source>
        <dbReference type="SAM" id="Phobius"/>
    </source>
</evidence>
<accession>W4MG71</accession>
<evidence type="ECO:0000256" key="3">
    <source>
        <dbReference type="ARBA" id="ARBA00022989"/>
    </source>
</evidence>
<keyword evidence="2 5" id="KW-0812">Transmembrane</keyword>
<feature type="transmembrane region" description="Helical" evidence="5">
    <location>
        <begin position="246"/>
        <end position="270"/>
    </location>
</feature>
<evidence type="ECO:0000256" key="2">
    <source>
        <dbReference type="ARBA" id="ARBA00022692"/>
    </source>
</evidence>